<dbReference type="InterPro" id="IPR011623">
    <property type="entry name" value="7TMR_DISM_rcpt_extracell_dom1"/>
</dbReference>
<dbReference type="PANTHER" id="PTHR43547">
    <property type="entry name" value="TWO-COMPONENT HISTIDINE KINASE"/>
    <property type="match status" value="1"/>
</dbReference>
<evidence type="ECO:0000313" key="6">
    <source>
        <dbReference type="Proteomes" id="UP000196531"/>
    </source>
</evidence>
<organism evidence="5 6">
    <name type="scientific">Halobacteriovorax marinus</name>
    <dbReference type="NCBI Taxonomy" id="97084"/>
    <lineage>
        <taxon>Bacteria</taxon>
        <taxon>Pseudomonadati</taxon>
        <taxon>Bdellovibrionota</taxon>
        <taxon>Bacteriovoracia</taxon>
        <taxon>Bacteriovoracales</taxon>
        <taxon>Halobacteriovoraceae</taxon>
        <taxon>Halobacteriovorax</taxon>
    </lineage>
</organism>
<dbReference type="Pfam" id="PF02518">
    <property type="entry name" value="HATPase_c"/>
    <property type="match status" value="1"/>
</dbReference>
<dbReference type="GO" id="GO:0000155">
    <property type="term" value="F:phosphorelay sensor kinase activity"/>
    <property type="evidence" value="ECO:0007669"/>
    <property type="project" value="TreeGrafter"/>
</dbReference>
<feature type="transmembrane region" description="Helical" evidence="2">
    <location>
        <begin position="263"/>
        <end position="283"/>
    </location>
</feature>
<feature type="transmembrane region" description="Helical" evidence="2">
    <location>
        <begin position="289"/>
        <end position="308"/>
    </location>
</feature>
<dbReference type="SUPFAM" id="SSF55874">
    <property type="entry name" value="ATPase domain of HSP90 chaperone/DNA topoisomerase II/histidine kinase"/>
    <property type="match status" value="1"/>
</dbReference>
<proteinExistence type="predicted"/>
<dbReference type="PROSITE" id="PS50109">
    <property type="entry name" value="HIS_KIN"/>
    <property type="match status" value="1"/>
</dbReference>
<dbReference type="AlphaFoldDB" id="A0A1Y5FCX4"/>
<keyword evidence="1" id="KW-0597">Phosphoprotein</keyword>
<keyword evidence="2" id="KW-1133">Transmembrane helix</keyword>
<feature type="transmembrane region" description="Helical" evidence="2">
    <location>
        <begin position="328"/>
        <end position="350"/>
    </location>
</feature>
<feature type="transmembrane region" description="Helical" evidence="2">
    <location>
        <begin position="231"/>
        <end position="251"/>
    </location>
</feature>
<dbReference type="InterPro" id="IPR036890">
    <property type="entry name" value="HATPase_C_sf"/>
</dbReference>
<keyword evidence="3" id="KW-0732">Signal</keyword>
<feature type="transmembrane region" description="Helical" evidence="2">
    <location>
        <begin position="356"/>
        <end position="377"/>
    </location>
</feature>
<keyword evidence="2" id="KW-0812">Transmembrane</keyword>
<comment type="caution">
    <text evidence="5">The sequence shown here is derived from an EMBL/GenBank/DDBJ whole genome shotgun (WGS) entry which is preliminary data.</text>
</comment>
<keyword evidence="2" id="KW-0472">Membrane</keyword>
<feature type="transmembrane region" description="Helical" evidence="2">
    <location>
        <begin position="172"/>
        <end position="193"/>
    </location>
</feature>
<feature type="transmembrane region" description="Helical" evidence="2">
    <location>
        <begin position="198"/>
        <end position="219"/>
    </location>
</feature>
<dbReference type="InterPro" id="IPR005467">
    <property type="entry name" value="His_kinase_dom"/>
</dbReference>
<feature type="signal peptide" evidence="3">
    <location>
        <begin position="1"/>
        <end position="18"/>
    </location>
</feature>
<dbReference type="EMBL" id="MAAO01000006">
    <property type="protein sequence ID" value="OUR96700.1"/>
    <property type="molecule type" value="Genomic_DNA"/>
</dbReference>
<feature type="chain" id="PRO_5012238195" description="Histidine kinase domain-containing protein" evidence="3">
    <location>
        <begin position="19"/>
        <end position="622"/>
    </location>
</feature>
<evidence type="ECO:0000256" key="3">
    <source>
        <dbReference type="SAM" id="SignalP"/>
    </source>
</evidence>
<dbReference type="Proteomes" id="UP000196531">
    <property type="component" value="Unassembled WGS sequence"/>
</dbReference>
<reference evidence="6" key="1">
    <citation type="journal article" date="2017" name="Proc. Natl. Acad. Sci. U.S.A.">
        <title>Simulation of Deepwater Horizon oil plume reveals substrate specialization within a complex community of hydrocarbon-degraders.</title>
        <authorList>
            <person name="Hu P."/>
            <person name="Dubinsky E.A."/>
            <person name="Probst A.J."/>
            <person name="Wang J."/>
            <person name="Sieber C.M.K."/>
            <person name="Tom L.M."/>
            <person name="Gardinali P."/>
            <person name="Banfield J.F."/>
            <person name="Atlas R.M."/>
            <person name="Andersen G.L."/>
        </authorList>
    </citation>
    <scope>NUCLEOTIDE SEQUENCE [LARGE SCALE GENOMIC DNA]</scope>
</reference>
<evidence type="ECO:0000313" key="5">
    <source>
        <dbReference type="EMBL" id="OUR96700.1"/>
    </source>
</evidence>
<feature type="domain" description="Histidine kinase" evidence="4">
    <location>
        <begin position="401"/>
        <end position="622"/>
    </location>
</feature>
<dbReference type="PANTHER" id="PTHR43547:SF2">
    <property type="entry name" value="HYBRID SIGNAL TRANSDUCTION HISTIDINE KINASE C"/>
    <property type="match status" value="1"/>
</dbReference>
<name>A0A1Y5FCX4_9BACT</name>
<evidence type="ECO:0000256" key="1">
    <source>
        <dbReference type="ARBA" id="ARBA00022553"/>
    </source>
</evidence>
<dbReference type="Gene3D" id="3.30.565.10">
    <property type="entry name" value="Histidine kinase-like ATPase, C-terminal domain"/>
    <property type="match status" value="1"/>
</dbReference>
<evidence type="ECO:0000259" key="4">
    <source>
        <dbReference type="PROSITE" id="PS50109"/>
    </source>
</evidence>
<dbReference type="Pfam" id="PF07695">
    <property type="entry name" value="7TMR-DISM_7TM"/>
    <property type="match status" value="1"/>
</dbReference>
<sequence>MNKIIFLLLLACSFLVQGQDLIITESNYQKEIDLGEFIYESRTDGEFPNSYKKLESKELDHDYVTNSLWFKFTIDNQTNHELKRIIYFTSGLMGELEFYRITPLETKLLEVYNLKGAKKKTGIFPKLSININPNERNIYLIKRNSIHRLTSKVLLTQDSLLRVKESKYQSFYSFYFGIVSIIFIYSLCIFLIYRKNDFLFYSGFVFMVGMTMLTISGYVEGVLFSSSANRFLGLFSSGSIMTMMLFCYSFLNLEKYIPRAKYMMRMTVSISLFAMLTCLTPIYKLYSPLLGHLIDFNILVSVISIIIFSTRMVFISNEIFPKIYMSSWIIMFGATFIWYGVLFNFIPINFFTTNFIIIGNIFEILILSTALALKLKVIRNEGIIDKEKAQEREKYMKLVRVLSHDIANSLFIIRGYLRKFKRTEDSELKNKSIEKIDKASLHIKDILDNVKAEQALNKTKSGVKISSICLIKSIRDTLEFYEDRAFDKEINFKIKYEFEELFVQGNHAIITNHIFGNIISNAIKFSHSKSNIDISIKQIDGHIVTSFRDYGQGISKPELGKIQKQEDISSTVGTNGEGGTGFGLFLIRSYTLFLKGLFNIQSFKNCELGNPDGTLVEISFKN</sequence>
<protein>
    <recommendedName>
        <fullName evidence="4">Histidine kinase domain-containing protein</fullName>
    </recommendedName>
</protein>
<evidence type="ECO:0000256" key="2">
    <source>
        <dbReference type="SAM" id="Phobius"/>
    </source>
</evidence>
<accession>A0A1Y5FCX4</accession>
<dbReference type="InterPro" id="IPR003594">
    <property type="entry name" value="HATPase_dom"/>
</dbReference>
<gene>
    <name evidence="5" type="ORF">A9Q84_10175</name>
</gene>